<keyword evidence="4" id="KW-1185">Reference proteome</keyword>
<dbReference type="EMBL" id="VJMJ01000132">
    <property type="protein sequence ID" value="KAF0732475.1"/>
    <property type="molecule type" value="Genomic_DNA"/>
</dbReference>
<evidence type="ECO:0000259" key="2">
    <source>
        <dbReference type="Pfam" id="PF12937"/>
    </source>
</evidence>
<dbReference type="AlphaFoldDB" id="A0A6G0WY54"/>
<protein>
    <recommendedName>
        <fullName evidence="2">F-box domain-containing protein</fullName>
    </recommendedName>
</protein>
<dbReference type="Gene3D" id="1.10.510.10">
    <property type="entry name" value="Transferase(Phosphotransferase) domain 1"/>
    <property type="match status" value="1"/>
</dbReference>
<dbReference type="InterPro" id="IPR001810">
    <property type="entry name" value="F-box_dom"/>
</dbReference>
<dbReference type="InterPro" id="IPR011009">
    <property type="entry name" value="Kinase-like_dom_sf"/>
</dbReference>
<evidence type="ECO:0000256" key="1">
    <source>
        <dbReference type="SAM" id="MobiDB-lite"/>
    </source>
</evidence>
<reference evidence="3 4" key="1">
    <citation type="submission" date="2019-07" db="EMBL/GenBank/DDBJ databases">
        <title>Genomics analysis of Aphanomyces spp. identifies a new class of oomycete effector associated with host adaptation.</title>
        <authorList>
            <person name="Gaulin E."/>
        </authorList>
    </citation>
    <scope>NUCLEOTIDE SEQUENCE [LARGE SCALE GENOMIC DNA]</scope>
    <source>
        <strain evidence="3 4">ATCC 201684</strain>
    </source>
</reference>
<comment type="caution">
    <text evidence="3">The sequence shown here is derived from an EMBL/GenBank/DDBJ whole genome shotgun (WGS) entry which is preliminary data.</text>
</comment>
<accession>A0A6G0WY54</accession>
<evidence type="ECO:0000313" key="4">
    <source>
        <dbReference type="Proteomes" id="UP000481153"/>
    </source>
</evidence>
<dbReference type="SUPFAM" id="SSF81383">
    <property type="entry name" value="F-box domain"/>
    <property type="match status" value="1"/>
</dbReference>
<organism evidence="3 4">
    <name type="scientific">Aphanomyces euteiches</name>
    <dbReference type="NCBI Taxonomy" id="100861"/>
    <lineage>
        <taxon>Eukaryota</taxon>
        <taxon>Sar</taxon>
        <taxon>Stramenopiles</taxon>
        <taxon>Oomycota</taxon>
        <taxon>Saprolegniomycetes</taxon>
        <taxon>Saprolegniales</taxon>
        <taxon>Verrucalvaceae</taxon>
        <taxon>Aphanomyces</taxon>
    </lineage>
</organism>
<dbReference type="Proteomes" id="UP000481153">
    <property type="component" value="Unassembled WGS sequence"/>
</dbReference>
<gene>
    <name evidence="3" type="ORF">Ae201684_010464</name>
</gene>
<feature type="region of interest" description="Disordered" evidence="1">
    <location>
        <begin position="1"/>
        <end position="24"/>
    </location>
</feature>
<sequence length="733" mass="81311">MQNPRQNQEDPHGGNADRPSCRVTARQQEWAEFFDMNPLQRFIQNTLHGVAQAPPHDENSNQDDEHGETLTMEVDMPPLATPAAAPSTPTDHSAMDVCLESIEIKGLTPSIYQPPPTAYMPHHCGEEPLQMQRRFVRDKLWTLRTMKQRLRVVPSDFFSTQLVLHRDAIDRVPWPYGGLVHLGGVESLVMDFLTASELVTGSLVCRRWSGLCRHDGLWEKFLVSPVEHYPLRRLLSCPPSIPAIQVYMLFSTSALATGPIFGQAFDALEDESTATASTVPLTAASKDHLRNLETMRVESVHIRRVELPRAKRIDKMFNPTTFSFRGGESLKSYLVKHAPLPPLVLKSFAHQLLHACVALEKAGLKHTDISTKNIVVHAIPPTSLNESTSGTSGIGAASVPLLQLDGHYCLEKISTATTTTTEDQDEALFWTIMYDPRNRDGGGGGGNQLVKHMLCGYMYCVLDMALEGRSANLRQHSLMYCMNVDRQYLARELRSLLECAAYLLYTKAPLASLLHHPYFQPVFPPPHVPALVARGSMTEAFHPYTMDLTPLGNGSDNVSYMTQVNAWYTEALPKIVELYPIHAFASVPTSMLGMDMLHGDVGELQLVRTRYNCIAAPMTATSNWMKILASSQRLSLKRLDLSRLELSSSTILQGLSLLPYVMELKLPKAMLREANLEHVISAFANGLLPSLTTVEEAFCVALTKMEASYTSQLDMVDFLLQGSSGSATSSGRV</sequence>
<dbReference type="Pfam" id="PF12937">
    <property type="entry name" value="F-box-like"/>
    <property type="match status" value="1"/>
</dbReference>
<dbReference type="InterPro" id="IPR036047">
    <property type="entry name" value="F-box-like_dom_sf"/>
</dbReference>
<evidence type="ECO:0000313" key="3">
    <source>
        <dbReference type="EMBL" id="KAF0732475.1"/>
    </source>
</evidence>
<dbReference type="VEuPathDB" id="FungiDB:AeMF1_013788"/>
<dbReference type="SUPFAM" id="SSF56112">
    <property type="entry name" value="Protein kinase-like (PK-like)"/>
    <property type="match status" value="1"/>
</dbReference>
<feature type="domain" description="F-box" evidence="2">
    <location>
        <begin position="189"/>
        <end position="221"/>
    </location>
</feature>
<proteinExistence type="predicted"/>
<name>A0A6G0WY54_9STRA</name>